<evidence type="ECO:0000313" key="4">
    <source>
        <dbReference type="EMBL" id="QDP20579.1"/>
    </source>
</evidence>
<dbReference type="InterPro" id="IPR011042">
    <property type="entry name" value="6-blade_b-propeller_TolB-like"/>
</dbReference>
<dbReference type="PANTHER" id="PTHR36842:SF1">
    <property type="entry name" value="PROTEIN TOLB"/>
    <property type="match status" value="1"/>
</dbReference>
<reference evidence="4 5" key="1">
    <citation type="submission" date="2019-07" db="EMBL/GenBank/DDBJ databases">
        <title>Sphingomonas AE3 Genome sequencing and assembly.</title>
        <authorList>
            <person name="Kim H."/>
        </authorList>
    </citation>
    <scope>NUCLEOTIDE SEQUENCE [LARGE SCALE GENOMIC DNA]</scope>
    <source>
        <strain evidence="4 5">AE3</strain>
    </source>
</reference>
<dbReference type="InterPro" id="IPR011059">
    <property type="entry name" value="Metal-dep_hydrolase_composite"/>
</dbReference>
<proteinExistence type="inferred from homology"/>
<accession>A0A516IUQ9</accession>
<dbReference type="Proteomes" id="UP000321857">
    <property type="component" value="Chromosome"/>
</dbReference>
<dbReference type="SUPFAM" id="SSF51556">
    <property type="entry name" value="Metallo-dependent hydrolases"/>
    <property type="match status" value="1"/>
</dbReference>
<dbReference type="SUPFAM" id="SSF82171">
    <property type="entry name" value="DPP6 N-terminal domain-like"/>
    <property type="match status" value="2"/>
</dbReference>
<dbReference type="OrthoDB" id="9758793at2"/>
<dbReference type="GO" id="GO:0016810">
    <property type="term" value="F:hydrolase activity, acting on carbon-nitrogen (but not peptide) bonds"/>
    <property type="evidence" value="ECO:0007669"/>
    <property type="project" value="InterPro"/>
</dbReference>
<evidence type="ECO:0000256" key="1">
    <source>
        <dbReference type="ARBA" id="ARBA00009820"/>
    </source>
</evidence>
<dbReference type="Pfam" id="PF07676">
    <property type="entry name" value="PD40"/>
    <property type="match status" value="4"/>
</dbReference>
<dbReference type="EMBL" id="CP041659">
    <property type="protein sequence ID" value="QDP20579.1"/>
    <property type="molecule type" value="Genomic_DNA"/>
</dbReference>
<dbReference type="Gene3D" id="2.120.10.30">
    <property type="entry name" value="TolB, C-terminal domain"/>
    <property type="match status" value="2"/>
</dbReference>
<dbReference type="KEGG" id="sxa:FMM02_07920"/>
<dbReference type="Gene3D" id="2.30.40.10">
    <property type="entry name" value="Urease, subunit C, domain 1"/>
    <property type="match status" value="1"/>
</dbReference>
<name>A0A516IUQ9_9SPHN</name>
<keyword evidence="4" id="KW-0378">Hydrolase</keyword>
<gene>
    <name evidence="4" type="ORF">FMM02_07920</name>
</gene>
<evidence type="ECO:0000259" key="3">
    <source>
        <dbReference type="Pfam" id="PF01979"/>
    </source>
</evidence>
<evidence type="ECO:0000256" key="2">
    <source>
        <dbReference type="SAM" id="MobiDB-lite"/>
    </source>
</evidence>
<dbReference type="Pfam" id="PF01979">
    <property type="entry name" value="Amidohydro_1"/>
    <property type="match status" value="1"/>
</dbReference>
<sequence>MTDPNPEGIPAAPGTAGKKDDKWDVTARHGPGREVAINTNRGTWMSLDVSPDGREIAFDLLGDIYVVPIDGGEARAISTGHAWDMQPRYSPDGGEIAFTSDRGAGDNIWTMRRDGSAPRQITKESFRLLNQADWSPDGNFIVARKHFTSARSLGAGEMWLYHKAGGGAGVQMTKARTKQKDSNEPAFSPDGRYLYFSDDATPGDVFQYSKDPNGQIYVIQRLDRQTGEIETIVSGPGGAIRPTPSPDGKSLAFIRRVRYQSTLMVMDLASGRITPLTDMLDRDMQETWAVHGVYPGMSWTPDGKSIVFWAKGGIHRIDIASRQVREIPFRVTGTRWVEDAVRQQKDIAPASFRTKMVRFAQKSPDGSRIVYEALGNIWVANGDGGNARRLTRGSDFESYPTFSRDGRQVAYVAWDDDKAGRIKVVASSGGEGRIVTPEPGHYVEPAFSPDGSLIAYRKTRDGFLTTPLYGRDPGIYVVPTRGGTPKRVTKSGSQPMFGATSDRIFFTASGEEDKRLLKSVSVQGTEEVTHLISQNATDFALSPNEQFIAWTERYQAYVMPFVRSGRAIDIAPDGKALPQSQVSADAGDWLHWSGDGRSLFWSQGPNLYGLNVGTSGSFAGGKQGAAPRIAELGVTAKQVKPAGLLALTGARIVTMKGDDVIENGTILVDGDRISAVGPAAAVSYPAGTRTIDLAGKTVLPGLIDAHWHGSMGSDLIIPKQNWFHAAALAYGVTTVHDPSNDTFEVFAASEYQKAGKILGPRIFSTGTILYGATTPITVEVTSLEDARSHLRRLKANGAWSVKSYNQPRREQRQMVLQAARELGMEVVPEGGSLFEHNMTMIADGHTTIEHSLPVANIYDDVLQFWRGSGTAYNPTLVVAYGGAFGENYWYQHTDVWKEPILMRWVPRPLVDSRARRPVKNPPEEDNLFAIAAVAKQISDLGVPVSVGAHGQREGLGAHWDIWTFQRGGMTNLEALRTATINPARALGLDKDLGSLEPGKLADLVVLDANPLENIRNSTSVTMTMVGGRLLDSSLQLVAGGEGGFKPFWFHEQAGGAYTAGTTVGLPKDAHADD</sequence>
<protein>
    <submittedName>
        <fullName evidence="4">Amidohydrolase family protein</fullName>
    </submittedName>
</protein>
<feature type="region of interest" description="Disordered" evidence="2">
    <location>
        <begin position="1"/>
        <end position="24"/>
    </location>
</feature>
<dbReference type="InterPro" id="IPR011659">
    <property type="entry name" value="WD40"/>
</dbReference>
<evidence type="ECO:0000313" key="5">
    <source>
        <dbReference type="Proteomes" id="UP000321857"/>
    </source>
</evidence>
<dbReference type="Gene3D" id="3.20.20.140">
    <property type="entry name" value="Metal-dependent hydrolases"/>
    <property type="match status" value="1"/>
</dbReference>
<keyword evidence="5" id="KW-1185">Reference proteome</keyword>
<dbReference type="AlphaFoldDB" id="A0A516IUQ9"/>
<dbReference type="PANTHER" id="PTHR36842">
    <property type="entry name" value="PROTEIN TOLB HOMOLOG"/>
    <property type="match status" value="1"/>
</dbReference>
<dbReference type="InterPro" id="IPR032466">
    <property type="entry name" value="Metal_Hydrolase"/>
</dbReference>
<dbReference type="SUPFAM" id="SSF51338">
    <property type="entry name" value="Composite domain of metallo-dependent hydrolases"/>
    <property type="match status" value="1"/>
</dbReference>
<dbReference type="InterPro" id="IPR006680">
    <property type="entry name" value="Amidohydro-rel"/>
</dbReference>
<organism evidence="4 5">
    <name type="scientific">Sphingomonas xanthus</name>
    <dbReference type="NCBI Taxonomy" id="2594473"/>
    <lineage>
        <taxon>Bacteria</taxon>
        <taxon>Pseudomonadati</taxon>
        <taxon>Pseudomonadota</taxon>
        <taxon>Alphaproteobacteria</taxon>
        <taxon>Sphingomonadales</taxon>
        <taxon>Sphingomonadaceae</taxon>
        <taxon>Sphingomonas</taxon>
    </lineage>
</organism>
<feature type="domain" description="Amidohydrolase-related" evidence="3">
    <location>
        <begin position="697"/>
        <end position="1029"/>
    </location>
</feature>
<comment type="similarity">
    <text evidence="1">Belongs to the TolB family.</text>
</comment>